<feature type="domain" description="Metallo-beta-lactamase" evidence="2">
    <location>
        <begin position="13"/>
        <end position="242"/>
    </location>
</feature>
<dbReference type="InterPro" id="IPR036866">
    <property type="entry name" value="RibonucZ/Hydroxyglut_hydro"/>
</dbReference>
<evidence type="ECO:0000259" key="2">
    <source>
        <dbReference type="SMART" id="SM00849"/>
    </source>
</evidence>
<protein>
    <submittedName>
        <fullName evidence="4">MBL fold metallo-hydrolase RNA specificity domain-containing protein</fullName>
    </submittedName>
</protein>
<dbReference type="Pfam" id="PF10996">
    <property type="entry name" value="Beta-Casp"/>
    <property type="match status" value="1"/>
</dbReference>
<keyword evidence="1" id="KW-0378">Hydrolase</keyword>
<sequence>MRIQFLGAAGTVTGSKYLLTSRDTRVLVDCGLFQGLKQLRLRNRAALPVEPASIAAVVLTHAHLDHSGYVPLLVRNGFRGPVYCTPATFELCRILLPDSGRLQEEDAAYANRRGFSKHHPPLPLYTEEDALASLRRFRPIGSGENIDLGGGLSARFDPAGHILGAAIVTLADATRRIVFSGDLGRPDDPLMRPPSPIGAADYLVVESTYGDRLHPAVDPLDEIQSVVTRTIRRGGVVVVPAFAVGRAQSLLLCLARLKAAQRIPPDLPVYLNSPMAVDVTGLYWRFRDQHRLDEGECAAMCHVAKYVNSVEESRHLNTLQRPMVIVAASGMATGGRVVHHLKAFAPDARNTILFSGYQAAGTRGASMLAGAASVRIHGQDVPVRSEVAVCTSLSAHADHAQIVQWLRHFQAAPRTTFVTHGEPVAADAMRQHVERELGWTTVVPDYRDGADLEGAGLDGTGLDREVASA</sequence>
<dbReference type="Pfam" id="PF07521">
    <property type="entry name" value="RMMBL"/>
    <property type="match status" value="1"/>
</dbReference>
<name>A0ABV9QWN6_9GAMM</name>
<dbReference type="Proteomes" id="UP001595886">
    <property type="component" value="Unassembled WGS sequence"/>
</dbReference>
<evidence type="ECO:0000313" key="4">
    <source>
        <dbReference type="EMBL" id="MFC4821763.1"/>
    </source>
</evidence>
<evidence type="ECO:0000313" key="5">
    <source>
        <dbReference type="Proteomes" id="UP001595886"/>
    </source>
</evidence>
<dbReference type="RefSeq" id="WP_380022033.1">
    <property type="nucleotide sequence ID" value="NZ_JBHSHD010000010.1"/>
</dbReference>
<dbReference type="InterPro" id="IPR050698">
    <property type="entry name" value="MBL"/>
</dbReference>
<dbReference type="InterPro" id="IPR011108">
    <property type="entry name" value="RMMBL"/>
</dbReference>
<accession>A0ABV9QWN6</accession>
<proteinExistence type="predicted"/>
<evidence type="ECO:0000259" key="3">
    <source>
        <dbReference type="SMART" id="SM01027"/>
    </source>
</evidence>
<feature type="domain" description="Beta-Casp" evidence="3">
    <location>
        <begin position="247"/>
        <end position="367"/>
    </location>
</feature>
<dbReference type="CDD" id="cd16295">
    <property type="entry name" value="TTHA0252-CPSF-like_MBL-fold"/>
    <property type="match status" value="1"/>
</dbReference>
<dbReference type="SMART" id="SM01027">
    <property type="entry name" value="Beta-Casp"/>
    <property type="match status" value="1"/>
</dbReference>
<dbReference type="SUPFAM" id="SSF56281">
    <property type="entry name" value="Metallo-hydrolase/oxidoreductase"/>
    <property type="match status" value="1"/>
</dbReference>
<organism evidence="4 5">
    <name type="scientific">Dokdonella ginsengisoli</name>
    <dbReference type="NCBI Taxonomy" id="363846"/>
    <lineage>
        <taxon>Bacteria</taxon>
        <taxon>Pseudomonadati</taxon>
        <taxon>Pseudomonadota</taxon>
        <taxon>Gammaproteobacteria</taxon>
        <taxon>Lysobacterales</taxon>
        <taxon>Rhodanobacteraceae</taxon>
        <taxon>Dokdonella</taxon>
    </lineage>
</organism>
<dbReference type="Gene3D" id="3.60.15.10">
    <property type="entry name" value="Ribonuclease Z/Hydroxyacylglutathione hydrolase-like"/>
    <property type="match status" value="1"/>
</dbReference>
<dbReference type="Pfam" id="PF00753">
    <property type="entry name" value="Lactamase_B"/>
    <property type="match status" value="1"/>
</dbReference>
<dbReference type="InterPro" id="IPR022712">
    <property type="entry name" value="Beta_Casp"/>
</dbReference>
<dbReference type="Gene3D" id="3.40.50.10890">
    <property type="match status" value="1"/>
</dbReference>
<keyword evidence="5" id="KW-1185">Reference proteome</keyword>
<dbReference type="EMBL" id="JBHSHD010000010">
    <property type="protein sequence ID" value="MFC4821763.1"/>
    <property type="molecule type" value="Genomic_DNA"/>
</dbReference>
<reference evidence="5" key="1">
    <citation type="journal article" date="2019" name="Int. J. Syst. Evol. Microbiol.">
        <title>The Global Catalogue of Microorganisms (GCM) 10K type strain sequencing project: providing services to taxonomists for standard genome sequencing and annotation.</title>
        <authorList>
            <consortium name="The Broad Institute Genomics Platform"/>
            <consortium name="The Broad Institute Genome Sequencing Center for Infectious Disease"/>
            <person name="Wu L."/>
            <person name="Ma J."/>
        </authorList>
    </citation>
    <scope>NUCLEOTIDE SEQUENCE [LARGE SCALE GENOMIC DNA]</scope>
    <source>
        <strain evidence="5">CCUG 30340</strain>
    </source>
</reference>
<dbReference type="InterPro" id="IPR001279">
    <property type="entry name" value="Metallo-B-lactamas"/>
</dbReference>
<gene>
    <name evidence="4" type="ORF">ACFO6Q_15655</name>
</gene>
<evidence type="ECO:0000256" key="1">
    <source>
        <dbReference type="ARBA" id="ARBA00022801"/>
    </source>
</evidence>
<dbReference type="PANTHER" id="PTHR11203">
    <property type="entry name" value="CLEAVAGE AND POLYADENYLATION SPECIFICITY FACTOR FAMILY MEMBER"/>
    <property type="match status" value="1"/>
</dbReference>
<dbReference type="SMART" id="SM00849">
    <property type="entry name" value="Lactamase_B"/>
    <property type="match status" value="1"/>
</dbReference>
<comment type="caution">
    <text evidence="4">The sequence shown here is derived from an EMBL/GenBank/DDBJ whole genome shotgun (WGS) entry which is preliminary data.</text>
</comment>
<dbReference type="PANTHER" id="PTHR11203:SF37">
    <property type="entry name" value="INTEGRATOR COMPLEX SUBUNIT 11"/>
    <property type="match status" value="1"/>
</dbReference>